<dbReference type="EMBL" id="JAVDXX010000001">
    <property type="protein sequence ID" value="MDR7294150.1"/>
    <property type="molecule type" value="Genomic_DNA"/>
</dbReference>
<feature type="region of interest" description="Disordered" evidence="1">
    <location>
        <begin position="434"/>
        <end position="462"/>
    </location>
</feature>
<comment type="caution">
    <text evidence="3">The sequence shown here is derived from an EMBL/GenBank/DDBJ whole genome shotgun (WGS) entry which is preliminary data.</text>
</comment>
<evidence type="ECO:0000313" key="4">
    <source>
        <dbReference type="Proteomes" id="UP001180715"/>
    </source>
</evidence>
<dbReference type="InterPro" id="IPR050407">
    <property type="entry name" value="Geranylgeranyl_reductase"/>
</dbReference>
<evidence type="ECO:0000256" key="1">
    <source>
        <dbReference type="SAM" id="MobiDB-lite"/>
    </source>
</evidence>
<evidence type="ECO:0000259" key="2">
    <source>
        <dbReference type="Pfam" id="PF01494"/>
    </source>
</evidence>
<dbReference type="Proteomes" id="UP001180715">
    <property type="component" value="Unassembled WGS sequence"/>
</dbReference>
<dbReference type="PANTHER" id="PTHR42685">
    <property type="entry name" value="GERANYLGERANYL DIPHOSPHATE REDUCTASE"/>
    <property type="match status" value="1"/>
</dbReference>
<keyword evidence="4" id="KW-1185">Reference proteome</keyword>
<sequence length="462" mass="49323">MTLNVVIAGGGPAGATAATYLARAGHRVTVLEKTRYPREKVCGDGLTPRAVREMNYLGMAHDEADGWQRTRGLRFVAGGRASTVSFEGFSSDIPSYGLTRTRADFDQQLARMAAAAGAEVLEGHTVRGAVRDDAGRVVGVTVQRTTPEGRRDGEPFTVAADVVVAADGNSSPVAKSLGILPRSDRPMGVAQRVYYTSPMSYSPWMETWLQLPDRNGDLMPGYGWVFGVGDGTANVGLGILDTAKDFRSIDLRSTLSEWVEVMQEHEPTRGFVPENQVGVVRGAALPMAFNRTPHVVPGAVLLGDAAGLVSPFNGEGIDAAMESARIAADVIDDAVIAARYRGGTPAQVLAAFDAGLQRYPELIQQHFGAHYGAGKVFAHMVGNPKIMRTAVRLGMGSNALMRFVVRAMGNLSDRNSPALVDRVVQALERVVPPVRNTASTPGRNSGKHSAKFSPEEVRLKVS</sequence>
<accession>A0ABU1Z2C4</accession>
<dbReference type="InterPro" id="IPR011777">
    <property type="entry name" value="Geranylgeranyl_Rdtase_fam"/>
</dbReference>
<dbReference type="InterPro" id="IPR002938">
    <property type="entry name" value="FAD-bd"/>
</dbReference>
<dbReference type="Gene3D" id="3.50.50.60">
    <property type="entry name" value="FAD/NAD(P)-binding domain"/>
    <property type="match status" value="1"/>
</dbReference>
<dbReference type="PANTHER" id="PTHR42685:SF22">
    <property type="entry name" value="CONDITIONED MEDIUM FACTOR RECEPTOR 1"/>
    <property type="match status" value="1"/>
</dbReference>
<dbReference type="NCBIfam" id="TIGR02032">
    <property type="entry name" value="GG-red-SF"/>
    <property type="match status" value="1"/>
</dbReference>
<name>A0ABU1Z2C4_9MICC</name>
<dbReference type="RefSeq" id="WP_310247599.1">
    <property type="nucleotide sequence ID" value="NZ_JAVDXX010000001.1"/>
</dbReference>
<dbReference type="InterPro" id="IPR036188">
    <property type="entry name" value="FAD/NAD-bd_sf"/>
</dbReference>
<feature type="compositionally biased region" description="Basic and acidic residues" evidence="1">
    <location>
        <begin position="453"/>
        <end position="462"/>
    </location>
</feature>
<dbReference type="PRINTS" id="PR00420">
    <property type="entry name" value="RNGMNOXGNASE"/>
</dbReference>
<dbReference type="Pfam" id="PF01494">
    <property type="entry name" value="FAD_binding_3"/>
    <property type="match status" value="1"/>
</dbReference>
<organism evidence="3 4">
    <name type="scientific">Pseudoglutamicibacter albus</name>
    <dbReference type="NCBI Taxonomy" id="98671"/>
    <lineage>
        <taxon>Bacteria</taxon>
        <taxon>Bacillati</taxon>
        <taxon>Actinomycetota</taxon>
        <taxon>Actinomycetes</taxon>
        <taxon>Micrococcales</taxon>
        <taxon>Micrococcaceae</taxon>
        <taxon>Pseudoglutamicibacter</taxon>
    </lineage>
</organism>
<reference evidence="3" key="1">
    <citation type="submission" date="2023-07" db="EMBL/GenBank/DDBJ databases">
        <title>Sequencing the genomes of 1000 actinobacteria strains.</title>
        <authorList>
            <person name="Klenk H.-P."/>
        </authorList>
    </citation>
    <scope>NUCLEOTIDE SEQUENCE</scope>
    <source>
        <strain evidence="3">DSM 13068</strain>
    </source>
</reference>
<evidence type="ECO:0000313" key="3">
    <source>
        <dbReference type="EMBL" id="MDR7294150.1"/>
    </source>
</evidence>
<gene>
    <name evidence="3" type="ORF">J2S67_001418</name>
</gene>
<feature type="domain" description="FAD-binding" evidence="2">
    <location>
        <begin position="4"/>
        <end position="328"/>
    </location>
</feature>
<protein>
    <submittedName>
        <fullName evidence="3">Geranylgeranyl reductase family protein</fullName>
    </submittedName>
</protein>
<proteinExistence type="predicted"/>
<dbReference type="SUPFAM" id="SSF51905">
    <property type="entry name" value="FAD/NAD(P)-binding domain"/>
    <property type="match status" value="1"/>
</dbReference>